<evidence type="ECO:0000313" key="5">
    <source>
        <dbReference type="Proteomes" id="UP000002012"/>
    </source>
</evidence>
<evidence type="ECO:0000256" key="2">
    <source>
        <dbReference type="PIRSR" id="PIRSR640198-2"/>
    </source>
</evidence>
<dbReference type="Pfam" id="PF02661">
    <property type="entry name" value="Fic"/>
    <property type="match status" value="1"/>
</dbReference>
<dbReference type="STRING" id="522772.Dacet_2656"/>
<evidence type="ECO:0000259" key="3">
    <source>
        <dbReference type="PROSITE" id="PS51459"/>
    </source>
</evidence>
<dbReference type="PANTHER" id="PTHR13504:SF38">
    <property type="entry name" value="FIDO DOMAIN-CONTAINING PROTEIN"/>
    <property type="match status" value="1"/>
</dbReference>
<dbReference type="KEGG" id="dap:Dacet_2656"/>
<dbReference type="InterPro" id="IPR036390">
    <property type="entry name" value="WH_DNA-bd_sf"/>
</dbReference>
<dbReference type="PANTHER" id="PTHR13504">
    <property type="entry name" value="FIDO DOMAIN-CONTAINING PROTEIN DDB_G0283145"/>
    <property type="match status" value="1"/>
</dbReference>
<dbReference type="HOGENOM" id="CLU_666714_0_0_0"/>
<dbReference type="Gene3D" id="1.10.3290.10">
    <property type="entry name" value="Fido-like domain"/>
    <property type="match status" value="1"/>
</dbReference>
<dbReference type="eggNOG" id="COG3177">
    <property type="taxonomic scope" value="Bacteria"/>
</dbReference>
<feature type="binding site" evidence="2">
    <location>
        <begin position="206"/>
        <end position="213"/>
    </location>
    <ligand>
        <name>ATP</name>
        <dbReference type="ChEBI" id="CHEBI:30616"/>
    </ligand>
</feature>
<feature type="domain" description="Fido" evidence="3">
    <location>
        <begin position="109"/>
        <end position="278"/>
    </location>
</feature>
<dbReference type="InterPro" id="IPR040198">
    <property type="entry name" value="Fido_containing"/>
</dbReference>
<dbReference type="PaxDb" id="522772-Dacet_2656"/>
<dbReference type="GO" id="GO:0005524">
    <property type="term" value="F:ATP binding"/>
    <property type="evidence" value="ECO:0007669"/>
    <property type="project" value="UniProtKB-KW"/>
</dbReference>
<reference evidence="4 5" key="1">
    <citation type="journal article" date="2010" name="Stand. Genomic Sci.">
        <title>Complete genome sequence of Denitrovibrio acetiphilus type strain (N2460).</title>
        <authorList>
            <person name="Kiss H."/>
            <person name="Lang E."/>
            <person name="Lapidus A."/>
            <person name="Copeland A."/>
            <person name="Nolan M."/>
            <person name="Glavina Del Rio T."/>
            <person name="Chen F."/>
            <person name="Lucas S."/>
            <person name="Tice H."/>
            <person name="Cheng J.F."/>
            <person name="Han C."/>
            <person name="Goodwin L."/>
            <person name="Pitluck S."/>
            <person name="Liolios K."/>
            <person name="Pati A."/>
            <person name="Ivanova N."/>
            <person name="Mavromatis K."/>
            <person name="Chen A."/>
            <person name="Palaniappan K."/>
            <person name="Land M."/>
            <person name="Hauser L."/>
            <person name="Chang Y.J."/>
            <person name="Jeffries C.D."/>
            <person name="Detter J.C."/>
            <person name="Brettin T."/>
            <person name="Spring S."/>
            <person name="Rohde M."/>
            <person name="Goker M."/>
            <person name="Woyke T."/>
            <person name="Bristow J."/>
            <person name="Eisen J.A."/>
            <person name="Markowitz V."/>
            <person name="Hugenholtz P."/>
            <person name="Kyrpides N.C."/>
            <person name="Klenk H.P."/>
        </authorList>
    </citation>
    <scope>NUCLEOTIDE SEQUENCE [LARGE SCALE GENOMIC DNA]</scope>
    <source>
        <strain evidence="5">DSM 12809 / NBRC 114555 / N2460</strain>
    </source>
</reference>
<evidence type="ECO:0000313" key="4">
    <source>
        <dbReference type="EMBL" id="ADD69413.1"/>
    </source>
</evidence>
<sequence length="386" mass="43546">MLPLQDGKNAEKRRNIDNLIAELREKSVLLKSKLNPKVLSLIGDQVRLMNCYYSNLIEGHPTKPKDIEDALKGEFSNVAETRDLQLEATAHIEVQRTIDYGEHGFEEIVSEDFIKWIHRAFYENLPESLKFVVDDKAEERIPIIPGEYRTRDVIVGHHIGVPYKDVDSFAHRFCSAYSISKLGRHEQVAAAAASHHRLLWIHPFLDGNGRVARLFSHAYLKEIGVGSDLWSVSRGLARDSEKYKRMLAKADSERDGALDGRGNLSLFGLQEFCIFFLQCCIDQIDFMGRLIDQDGFLGRIEAHTNVLIAKGELHPKSFKLLSCAVKEGEFGRGEVSEIMGVSRALASKTLSELLKRGLLQSIDKKAPVRLAISEEAKEYWLPGLFG</sequence>
<name>D4H557_DENA2</name>
<dbReference type="SUPFAM" id="SSF46785">
    <property type="entry name" value="Winged helix' DNA-binding domain"/>
    <property type="match status" value="1"/>
</dbReference>
<dbReference type="PROSITE" id="PS51459">
    <property type="entry name" value="FIDO"/>
    <property type="match status" value="1"/>
</dbReference>
<keyword evidence="2" id="KW-0067">ATP-binding</keyword>
<keyword evidence="2" id="KW-0547">Nucleotide-binding</keyword>
<accession>D4H557</accession>
<feature type="binding site" evidence="2">
    <location>
        <begin position="155"/>
        <end position="158"/>
    </location>
    <ligand>
        <name>ATP</name>
        <dbReference type="ChEBI" id="CHEBI:30616"/>
    </ligand>
</feature>
<protein>
    <submittedName>
        <fullName evidence="4">Filamentation induced by cAMP protein Fic</fullName>
    </submittedName>
</protein>
<dbReference type="AlphaFoldDB" id="D4H557"/>
<dbReference type="InterPro" id="IPR003812">
    <property type="entry name" value="Fido"/>
</dbReference>
<dbReference type="InParanoid" id="D4H557"/>
<dbReference type="InterPro" id="IPR036597">
    <property type="entry name" value="Fido-like_dom_sf"/>
</dbReference>
<gene>
    <name evidence="4" type="ordered locus">Dacet_2656</name>
</gene>
<organism evidence="4 5">
    <name type="scientific">Denitrovibrio acetiphilus (strain DSM 12809 / NBRC 114555 / N2460)</name>
    <dbReference type="NCBI Taxonomy" id="522772"/>
    <lineage>
        <taxon>Bacteria</taxon>
        <taxon>Pseudomonadati</taxon>
        <taxon>Deferribacterota</taxon>
        <taxon>Deferribacteres</taxon>
        <taxon>Deferribacterales</taxon>
        <taxon>Geovibrionaceae</taxon>
        <taxon>Denitrovibrio</taxon>
    </lineage>
</organism>
<evidence type="ECO:0000256" key="1">
    <source>
        <dbReference type="PIRSR" id="PIRSR640198-1"/>
    </source>
</evidence>
<keyword evidence="5" id="KW-1185">Reference proteome</keyword>
<proteinExistence type="predicted"/>
<dbReference type="EMBL" id="CP001968">
    <property type="protein sequence ID" value="ADD69413.1"/>
    <property type="molecule type" value="Genomic_DNA"/>
</dbReference>
<feature type="active site" evidence="1">
    <location>
        <position position="202"/>
    </location>
</feature>
<dbReference type="Proteomes" id="UP000002012">
    <property type="component" value="Chromosome"/>
</dbReference>
<dbReference type="SUPFAM" id="SSF140931">
    <property type="entry name" value="Fic-like"/>
    <property type="match status" value="1"/>
</dbReference>